<dbReference type="EMBL" id="ML977316">
    <property type="protein sequence ID" value="KAF2118703.1"/>
    <property type="molecule type" value="Genomic_DNA"/>
</dbReference>
<evidence type="ECO:0000313" key="3">
    <source>
        <dbReference type="Proteomes" id="UP000799770"/>
    </source>
</evidence>
<dbReference type="Proteomes" id="UP000799770">
    <property type="component" value="Unassembled WGS sequence"/>
</dbReference>
<sequence length="332" mass="37336">MSPYFPFQALPTELKSAVFGFVHCKRDRGVARLVCRLWDELMCPHMWRELKVKVDENISNRMSTLLKQKKSILPHVQDVSIFYQDGCESHNVTFAPLFAGLCQDKLTDFFTMAPIKSSDFLLLLSNQVQIKEMSVLVDFSDLSPDSSSKNWFTAHASTITKALSRVEGLEINLSTSKTSEYEVQCQHAKAFIENSPRLKSVSLLADITSTRGVLALEDTFGTMHNGVAPLGNVTTLDLRDLDLWFLKNFPLQGFDLSSLQQLGITYFWHPTILLQHLAKHFQRSGSRLQHLQVALGFDSDEEGALEALEAVYSRSRACKHCGSIADLTEDLS</sequence>
<dbReference type="InterPro" id="IPR001810">
    <property type="entry name" value="F-box_dom"/>
</dbReference>
<reference evidence="2" key="1">
    <citation type="journal article" date="2020" name="Stud. Mycol.">
        <title>101 Dothideomycetes genomes: a test case for predicting lifestyles and emergence of pathogens.</title>
        <authorList>
            <person name="Haridas S."/>
            <person name="Albert R."/>
            <person name="Binder M."/>
            <person name="Bloem J."/>
            <person name="Labutti K."/>
            <person name="Salamov A."/>
            <person name="Andreopoulos B."/>
            <person name="Baker S."/>
            <person name="Barry K."/>
            <person name="Bills G."/>
            <person name="Bluhm B."/>
            <person name="Cannon C."/>
            <person name="Castanera R."/>
            <person name="Culley D."/>
            <person name="Daum C."/>
            <person name="Ezra D."/>
            <person name="Gonzalez J."/>
            <person name="Henrissat B."/>
            <person name="Kuo A."/>
            <person name="Liang C."/>
            <person name="Lipzen A."/>
            <person name="Lutzoni F."/>
            <person name="Magnuson J."/>
            <person name="Mondo S."/>
            <person name="Nolan M."/>
            <person name="Ohm R."/>
            <person name="Pangilinan J."/>
            <person name="Park H.-J."/>
            <person name="Ramirez L."/>
            <person name="Alfaro M."/>
            <person name="Sun H."/>
            <person name="Tritt A."/>
            <person name="Yoshinaga Y."/>
            <person name="Zwiers L.-H."/>
            <person name="Turgeon B."/>
            <person name="Goodwin S."/>
            <person name="Spatafora J."/>
            <person name="Crous P."/>
            <person name="Grigoriev I."/>
        </authorList>
    </citation>
    <scope>NUCLEOTIDE SEQUENCE</scope>
    <source>
        <strain evidence="2">CBS 627.86</strain>
    </source>
</reference>
<evidence type="ECO:0000313" key="2">
    <source>
        <dbReference type="EMBL" id="KAF2118703.1"/>
    </source>
</evidence>
<name>A0A6A5ZIM5_9PLEO</name>
<keyword evidence="3" id="KW-1185">Reference proteome</keyword>
<dbReference type="Gene3D" id="1.20.1280.50">
    <property type="match status" value="1"/>
</dbReference>
<gene>
    <name evidence="2" type="ORF">BDV96DRAFT_361477</name>
</gene>
<protein>
    <recommendedName>
        <fullName evidence="1">F-box domain-containing protein</fullName>
    </recommendedName>
</protein>
<dbReference type="AlphaFoldDB" id="A0A6A5ZIM5"/>
<dbReference type="InterPro" id="IPR036047">
    <property type="entry name" value="F-box-like_dom_sf"/>
</dbReference>
<organism evidence="2 3">
    <name type="scientific">Lophiotrema nucula</name>
    <dbReference type="NCBI Taxonomy" id="690887"/>
    <lineage>
        <taxon>Eukaryota</taxon>
        <taxon>Fungi</taxon>
        <taxon>Dikarya</taxon>
        <taxon>Ascomycota</taxon>
        <taxon>Pezizomycotina</taxon>
        <taxon>Dothideomycetes</taxon>
        <taxon>Pleosporomycetidae</taxon>
        <taxon>Pleosporales</taxon>
        <taxon>Lophiotremataceae</taxon>
        <taxon>Lophiotrema</taxon>
    </lineage>
</organism>
<evidence type="ECO:0000259" key="1">
    <source>
        <dbReference type="Pfam" id="PF12937"/>
    </source>
</evidence>
<proteinExistence type="predicted"/>
<dbReference type="SUPFAM" id="SSF81383">
    <property type="entry name" value="F-box domain"/>
    <property type="match status" value="1"/>
</dbReference>
<feature type="domain" description="F-box" evidence="1">
    <location>
        <begin position="8"/>
        <end position="50"/>
    </location>
</feature>
<accession>A0A6A5ZIM5</accession>
<dbReference type="Pfam" id="PF12937">
    <property type="entry name" value="F-box-like"/>
    <property type="match status" value="1"/>
</dbReference>